<dbReference type="Proteomes" id="UP000823775">
    <property type="component" value="Unassembled WGS sequence"/>
</dbReference>
<comment type="caution">
    <text evidence="1">The sequence shown here is derived from an EMBL/GenBank/DDBJ whole genome shotgun (WGS) entry which is preliminary data.</text>
</comment>
<gene>
    <name evidence="1" type="ORF">HAX54_035892</name>
</gene>
<organism evidence="1 2">
    <name type="scientific">Datura stramonium</name>
    <name type="common">Jimsonweed</name>
    <name type="synonym">Common thornapple</name>
    <dbReference type="NCBI Taxonomy" id="4076"/>
    <lineage>
        <taxon>Eukaryota</taxon>
        <taxon>Viridiplantae</taxon>
        <taxon>Streptophyta</taxon>
        <taxon>Embryophyta</taxon>
        <taxon>Tracheophyta</taxon>
        <taxon>Spermatophyta</taxon>
        <taxon>Magnoliopsida</taxon>
        <taxon>eudicotyledons</taxon>
        <taxon>Gunneridae</taxon>
        <taxon>Pentapetalae</taxon>
        <taxon>asterids</taxon>
        <taxon>lamiids</taxon>
        <taxon>Solanales</taxon>
        <taxon>Solanaceae</taxon>
        <taxon>Solanoideae</taxon>
        <taxon>Datureae</taxon>
        <taxon>Datura</taxon>
    </lineage>
</organism>
<protein>
    <submittedName>
        <fullName evidence="1">Uncharacterized protein</fullName>
    </submittedName>
</protein>
<accession>A0ABS8VJU1</accession>
<name>A0ABS8VJU1_DATST</name>
<evidence type="ECO:0000313" key="2">
    <source>
        <dbReference type="Proteomes" id="UP000823775"/>
    </source>
</evidence>
<evidence type="ECO:0000313" key="1">
    <source>
        <dbReference type="EMBL" id="MCD9646215.1"/>
    </source>
</evidence>
<reference evidence="1 2" key="1">
    <citation type="journal article" date="2021" name="BMC Genomics">
        <title>Datura genome reveals duplications of psychoactive alkaloid biosynthetic genes and high mutation rate following tissue culture.</title>
        <authorList>
            <person name="Rajewski A."/>
            <person name="Carter-House D."/>
            <person name="Stajich J."/>
            <person name="Litt A."/>
        </authorList>
    </citation>
    <scope>NUCLEOTIDE SEQUENCE [LARGE SCALE GENOMIC DNA]</scope>
    <source>
        <strain evidence="1">AR-01</strain>
    </source>
</reference>
<sequence length="152" mass="17488">MNMFLSRLRLWRKHKGVTESFHKQVDIQEESEKFLGTQMTVDQPWKRLLSDKLLHLLRQLNFFAIDRPVVISAAMLFLPTPICNNSGIFNHLPPKLLNKEWMHERAGSPRMTGRHAVIIHLPSLNIRLPTLRCIFYMTVLLSGCGGDGLWGG</sequence>
<keyword evidence="2" id="KW-1185">Reference proteome</keyword>
<proteinExistence type="predicted"/>
<dbReference type="EMBL" id="JACEIK010004716">
    <property type="protein sequence ID" value="MCD9646215.1"/>
    <property type="molecule type" value="Genomic_DNA"/>
</dbReference>